<sequence length="328" mass="34914">MSALGTGAKALLVGTGALAATGAGAFAWGSLLERRMFTLREASVPVLAPGSAPIRVLHISDLHLAPWQKDKQEWVRGLAALKPDLVVDTGDNLGHTDAFDALAYTLEPFAGIPGIFVNGSNDFWGPQLKNPFRYFGGPSLLKAAPQNRLDTDRLHGIFANLGWNDINNAAESLDINGTHLEVFGVDDPHIGRDRLDLITRAVDDLRGEDPLGDETWPDSAEHRKPRPTVTIGVAHAPYRRVLTSFVNHGAQLILAGHTHGGQVCVPGFGALVTNCDIPRSQVKGLSLWGSGLRSAYLNVSAGLGTSIYAPVRFACPPEATLLTLTASA</sequence>
<dbReference type="GO" id="GO:0008758">
    <property type="term" value="F:UDP-2,3-diacylglucosamine hydrolase activity"/>
    <property type="evidence" value="ECO:0007669"/>
    <property type="project" value="TreeGrafter"/>
</dbReference>
<dbReference type="InterPro" id="IPR004843">
    <property type="entry name" value="Calcineurin-like_PHP"/>
</dbReference>
<dbReference type="PANTHER" id="PTHR31302:SF20">
    <property type="entry name" value="CONSERVED PROTEIN"/>
    <property type="match status" value="1"/>
</dbReference>
<dbReference type="AlphaFoldDB" id="A0AA41QV35"/>
<evidence type="ECO:0000259" key="1">
    <source>
        <dbReference type="Pfam" id="PF00149"/>
    </source>
</evidence>
<dbReference type="InterPro" id="IPR029052">
    <property type="entry name" value="Metallo-depent_PP-like"/>
</dbReference>
<name>A0AA41QV35_9MICO</name>
<dbReference type="InterPro" id="IPR051158">
    <property type="entry name" value="Metallophosphoesterase_sf"/>
</dbReference>
<dbReference type="Proteomes" id="UP001165341">
    <property type="component" value="Unassembled WGS sequence"/>
</dbReference>
<feature type="domain" description="Calcineurin-like phosphoesterase" evidence="1">
    <location>
        <begin position="54"/>
        <end position="260"/>
    </location>
</feature>
<comment type="caution">
    <text evidence="2">The sequence shown here is derived from an EMBL/GenBank/DDBJ whole genome shotgun (WGS) entry which is preliminary data.</text>
</comment>
<evidence type="ECO:0000313" key="3">
    <source>
        <dbReference type="Proteomes" id="UP001165341"/>
    </source>
</evidence>
<dbReference type="RefSeq" id="WP_243012020.1">
    <property type="nucleotide sequence ID" value="NZ_JALGAR010000002.1"/>
</dbReference>
<organism evidence="2 3">
    <name type="scientific">Cryobacterium zhongshanensis</name>
    <dbReference type="NCBI Taxonomy" id="2928153"/>
    <lineage>
        <taxon>Bacteria</taxon>
        <taxon>Bacillati</taxon>
        <taxon>Actinomycetota</taxon>
        <taxon>Actinomycetes</taxon>
        <taxon>Micrococcales</taxon>
        <taxon>Microbacteriaceae</taxon>
        <taxon>Cryobacterium</taxon>
    </lineage>
</organism>
<gene>
    <name evidence="2" type="ORF">MQH31_10635</name>
</gene>
<dbReference type="PANTHER" id="PTHR31302">
    <property type="entry name" value="TRANSMEMBRANE PROTEIN WITH METALLOPHOSPHOESTERASE DOMAIN-RELATED"/>
    <property type="match status" value="1"/>
</dbReference>
<dbReference type="Pfam" id="PF00149">
    <property type="entry name" value="Metallophos"/>
    <property type="match status" value="1"/>
</dbReference>
<dbReference type="SUPFAM" id="SSF56300">
    <property type="entry name" value="Metallo-dependent phosphatases"/>
    <property type="match status" value="1"/>
</dbReference>
<protein>
    <submittedName>
        <fullName evidence="2">Metallophosphoesterase</fullName>
    </submittedName>
</protein>
<reference evidence="2" key="1">
    <citation type="submission" date="2022-03" db="EMBL/GenBank/DDBJ databases">
        <title>Cryobacterium sp. nov. strain ZS14-85, isolated from Antarctic soil.</title>
        <authorList>
            <person name="Li J."/>
            <person name="Niu G."/>
        </authorList>
    </citation>
    <scope>NUCLEOTIDE SEQUENCE</scope>
    <source>
        <strain evidence="2">ZS14-85</strain>
    </source>
</reference>
<dbReference type="EMBL" id="JALGAR010000002">
    <property type="protein sequence ID" value="MCI4658262.1"/>
    <property type="molecule type" value="Genomic_DNA"/>
</dbReference>
<keyword evidence="3" id="KW-1185">Reference proteome</keyword>
<evidence type="ECO:0000313" key="2">
    <source>
        <dbReference type="EMBL" id="MCI4658262.1"/>
    </source>
</evidence>
<proteinExistence type="predicted"/>
<dbReference type="Gene3D" id="3.60.21.10">
    <property type="match status" value="1"/>
</dbReference>
<accession>A0AA41QV35</accession>
<dbReference type="GO" id="GO:0016020">
    <property type="term" value="C:membrane"/>
    <property type="evidence" value="ECO:0007669"/>
    <property type="project" value="GOC"/>
</dbReference>
<dbReference type="GO" id="GO:0009245">
    <property type="term" value="P:lipid A biosynthetic process"/>
    <property type="evidence" value="ECO:0007669"/>
    <property type="project" value="TreeGrafter"/>
</dbReference>